<evidence type="ECO:0000313" key="2">
    <source>
        <dbReference type="EMBL" id="CAF4342184.1"/>
    </source>
</evidence>
<feature type="non-terminal residue" evidence="2">
    <location>
        <position position="1"/>
    </location>
</feature>
<organism evidence="2 3">
    <name type="scientific">Adineta steineri</name>
    <dbReference type="NCBI Taxonomy" id="433720"/>
    <lineage>
        <taxon>Eukaryota</taxon>
        <taxon>Metazoa</taxon>
        <taxon>Spiralia</taxon>
        <taxon>Gnathifera</taxon>
        <taxon>Rotifera</taxon>
        <taxon>Eurotatoria</taxon>
        <taxon>Bdelloidea</taxon>
        <taxon>Adinetida</taxon>
        <taxon>Adinetidae</taxon>
        <taxon>Adineta</taxon>
    </lineage>
</organism>
<protein>
    <submittedName>
        <fullName evidence="2">Uncharacterized protein</fullName>
    </submittedName>
</protein>
<comment type="caution">
    <text evidence="2">The sequence shown here is derived from an EMBL/GenBank/DDBJ whole genome shotgun (WGS) entry which is preliminary data.</text>
</comment>
<feature type="compositionally biased region" description="Polar residues" evidence="1">
    <location>
        <begin position="48"/>
        <end position="57"/>
    </location>
</feature>
<feature type="compositionally biased region" description="Polar residues" evidence="1">
    <location>
        <begin position="17"/>
        <end position="38"/>
    </location>
</feature>
<feature type="region of interest" description="Disordered" evidence="1">
    <location>
        <begin position="1"/>
        <end position="118"/>
    </location>
</feature>
<gene>
    <name evidence="2" type="ORF">OKA104_LOCUS48347</name>
</gene>
<accession>A0A820KML8</accession>
<dbReference type="Proteomes" id="UP000663881">
    <property type="component" value="Unassembled WGS sequence"/>
</dbReference>
<proteinExistence type="predicted"/>
<dbReference type="EMBL" id="CAJOAY010020723">
    <property type="protein sequence ID" value="CAF4342184.1"/>
    <property type="molecule type" value="Genomic_DNA"/>
</dbReference>
<reference evidence="2" key="1">
    <citation type="submission" date="2021-02" db="EMBL/GenBank/DDBJ databases">
        <authorList>
            <person name="Nowell W R."/>
        </authorList>
    </citation>
    <scope>NUCLEOTIDE SEQUENCE</scope>
</reference>
<sequence length="118" mass="13951">DMSNTPRMHQSRMDITPNENTLVRRTNSHRSATSTEHSNAFHRHQLHRTQSNVSQLPQQQQQQQHTHRQQRRITNEKSAVVVDRSASLTNRPPPFERRSSRQIQNRMTPRQQRVKISS</sequence>
<feature type="compositionally biased region" description="Polar residues" evidence="1">
    <location>
        <begin position="101"/>
        <end position="118"/>
    </location>
</feature>
<evidence type="ECO:0000313" key="3">
    <source>
        <dbReference type="Proteomes" id="UP000663881"/>
    </source>
</evidence>
<name>A0A820KML8_9BILA</name>
<dbReference type="AlphaFoldDB" id="A0A820KML8"/>
<evidence type="ECO:0000256" key="1">
    <source>
        <dbReference type="SAM" id="MobiDB-lite"/>
    </source>
</evidence>